<reference evidence="1" key="1">
    <citation type="submission" date="2021-07" db="EMBL/GenBank/DDBJ databases">
        <title>Genome Resource of American Ginseng Black Spot Pathogen Alternaria panax.</title>
        <authorList>
            <person name="Qiu C."/>
            <person name="Wang W."/>
            <person name="Liu Z."/>
        </authorList>
    </citation>
    <scope>NUCLEOTIDE SEQUENCE</scope>
    <source>
        <strain evidence="1">BNCC115425</strain>
    </source>
</reference>
<evidence type="ECO:0000313" key="1">
    <source>
        <dbReference type="EMBL" id="KAG9193184.1"/>
    </source>
</evidence>
<accession>A0AAD4IES7</accession>
<protein>
    <recommendedName>
        <fullName evidence="3">Tachykinin family protein</fullName>
    </recommendedName>
</protein>
<comment type="caution">
    <text evidence="1">The sequence shown here is derived from an EMBL/GenBank/DDBJ whole genome shotgun (WGS) entry which is preliminary data.</text>
</comment>
<dbReference type="PANTHER" id="PTHR37540">
    <property type="entry name" value="TRANSCRIPTION FACTOR (ACR-2), PUTATIVE-RELATED-RELATED"/>
    <property type="match status" value="1"/>
</dbReference>
<evidence type="ECO:0000313" key="2">
    <source>
        <dbReference type="Proteomes" id="UP001199106"/>
    </source>
</evidence>
<dbReference type="Proteomes" id="UP001199106">
    <property type="component" value="Unassembled WGS sequence"/>
</dbReference>
<sequence>MDRSTKPSFNFVNLTHPDDLKNEETQLRIRRLAMTEVGKARRKPKTKTARNEIILEFRDPSESRIDIDRFGGGQLDPFNPYPIALDDSDRALLANVFSTEDNNHPSQLRGSWYPVGLSDAAAFHNMLSNSQNFLFQRRNGYYPSQDDAIALKYHNKALRHTTQMMNDPTKRLSDEVIGAVVSFMIHFVSWFKYHNGDKADIFQALMGNFTGNDWQKHSSALVRIVGLRGGYDAITKEYLRITISWADLIGSFYQDHSPIVPMPPQWKADSKSPPNSPRTCSAVSLAWKYQLPMQLDFITIFDDVLQLMSLDRAFNEQQLILAITSGSWMEPTIYRLLAIRPLNHGDSREVVIEEVCRLGTLLFLAPLWRELGQSPVWTAAISRNLLLVLMKNMIEWYDLKPLLIWVLYSAAVETKDLAERSQFVFMLGILMSGMQLQEWDDVMSIVKSVLWVEKVFAGTDELIRDEVMQIVNHNPMNIFPDETMPPSFLEDFAAETEYS</sequence>
<proteinExistence type="predicted"/>
<evidence type="ECO:0008006" key="3">
    <source>
        <dbReference type="Google" id="ProtNLM"/>
    </source>
</evidence>
<dbReference type="AlphaFoldDB" id="A0AAD4IES7"/>
<organism evidence="1 2">
    <name type="scientific">Alternaria panax</name>
    <dbReference type="NCBI Taxonomy" id="48097"/>
    <lineage>
        <taxon>Eukaryota</taxon>
        <taxon>Fungi</taxon>
        <taxon>Dikarya</taxon>
        <taxon>Ascomycota</taxon>
        <taxon>Pezizomycotina</taxon>
        <taxon>Dothideomycetes</taxon>
        <taxon>Pleosporomycetidae</taxon>
        <taxon>Pleosporales</taxon>
        <taxon>Pleosporineae</taxon>
        <taxon>Pleosporaceae</taxon>
        <taxon>Alternaria</taxon>
        <taxon>Alternaria sect. Panax</taxon>
    </lineage>
</organism>
<keyword evidence="2" id="KW-1185">Reference proteome</keyword>
<name>A0AAD4IES7_9PLEO</name>
<dbReference type="EMBL" id="JAANER010000002">
    <property type="protein sequence ID" value="KAG9193184.1"/>
    <property type="molecule type" value="Genomic_DNA"/>
</dbReference>
<dbReference type="PANTHER" id="PTHR37540:SF5">
    <property type="entry name" value="TRANSCRIPTION FACTOR DOMAIN-CONTAINING PROTEIN"/>
    <property type="match status" value="1"/>
</dbReference>
<gene>
    <name evidence="1" type="ORF">G6011_03219</name>
</gene>